<feature type="region of interest" description="Disordered" evidence="1">
    <location>
        <begin position="1"/>
        <end position="22"/>
    </location>
</feature>
<protein>
    <submittedName>
        <fullName evidence="2">Uncharacterized protein</fullName>
    </submittedName>
</protein>
<dbReference type="EMBL" id="ML978711">
    <property type="protein sequence ID" value="KAF2091366.1"/>
    <property type="molecule type" value="Genomic_DNA"/>
</dbReference>
<keyword evidence="3" id="KW-1185">Reference proteome</keyword>
<comment type="caution">
    <text evidence="2">The sequence shown here is derived from an EMBL/GenBank/DDBJ whole genome shotgun (WGS) entry which is preliminary data.</text>
</comment>
<evidence type="ECO:0000256" key="1">
    <source>
        <dbReference type="SAM" id="MobiDB-lite"/>
    </source>
</evidence>
<gene>
    <name evidence="2" type="ORF">K490DRAFT_52590</name>
</gene>
<accession>A0A9P4I3W1</accession>
<feature type="region of interest" description="Disordered" evidence="1">
    <location>
        <begin position="377"/>
        <end position="413"/>
    </location>
</feature>
<dbReference type="AlphaFoldDB" id="A0A9P4I3W1"/>
<sequence length="745" mass="80628">MIGQAASIHSPQLKDQFPQPDHRQNRSSVFVFLFCANGRALERHFELQSLETTNFHVEWKQCYWPVCNCFNGLCSFRTYEDFSHAPCTTSTWGDLDVYTSAVGSIDDYPVDPPKCSISPDDCQYAFNAWENMASTLYGTIAPPNCATRANSSDSVYILYEKATAHRLCSSYPEAFTTPYGSSYPGALITMKSSDLSSICSLQEMRYGWPATSGTAFPFNFGDLNHPVPNSAYQCQTMCGFNWPASECPLIVEDRFSPQLAVPDAIRSLDPAWSTCVLDLEGATQTPRLIARSTYLSRLPLWTQKRVKRPVPSLAVPRIHHPQTPHTQKPIQEARQIHQMDSVNPFEETSRLEKRWEDSYQNQYKHTVHVNHKIVKTESKLIPNEDPNQSTINPNSELPSDPTDSPGSSLPGFGDILSDIASQAVASNDPDQPLHPLATDGGARAPPIATLGTNTIFQDPSDLSQLLIGTHTVLKNAVTIIDNQLISVASGHIILLDPEVSRTTAISTITFATATPGPNAAFSPTPVLATIGSRILTLLPDTADQQNIADPGAIIVDGTETLAPGAATTATNGVVISVLQPDKANNDDDDDNNITAVIINPSQNGVPGTTSTLTIPRNATASAAASPPPTPILITLPSETLTLLPLPNPTDPADPTGIKIDNTRTLTPGAVMTAANDAVISVLPLVEGSGVEAVIIDYCWRKRGCRSSDVRYSKRSTNLQQFRCGVQFREAGNSVGGGNDERSKCG</sequence>
<feature type="compositionally biased region" description="Polar residues" evidence="1">
    <location>
        <begin position="385"/>
        <end position="407"/>
    </location>
</feature>
<evidence type="ECO:0000313" key="3">
    <source>
        <dbReference type="Proteomes" id="UP000799776"/>
    </source>
</evidence>
<dbReference type="OrthoDB" id="3944128at2759"/>
<proteinExistence type="predicted"/>
<organism evidence="2 3">
    <name type="scientific">Saccharata proteae CBS 121410</name>
    <dbReference type="NCBI Taxonomy" id="1314787"/>
    <lineage>
        <taxon>Eukaryota</taxon>
        <taxon>Fungi</taxon>
        <taxon>Dikarya</taxon>
        <taxon>Ascomycota</taxon>
        <taxon>Pezizomycotina</taxon>
        <taxon>Dothideomycetes</taxon>
        <taxon>Dothideomycetes incertae sedis</taxon>
        <taxon>Botryosphaeriales</taxon>
        <taxon>Saccharataceae</taxon>
        <taxon>Saccharata</taxon>
    </lineage>
</organism>
<evidence type="ECO:0000313" key="2">
    <source>
        <dbReference type="EMBL" id="KAF2091366.1"/>
    </source>
</evidence>
<dbReference type="Proteomes" id="UP000799776">
    <property type="component" value="Unassembled WGS sequence"/>
</dbReference>
<reference evidence="2" key="1">
    <citation type="journal article" date="2020" name="Stud. Mycol.">
        <title>101 Dothideomycetes genomes: a test case for predicting lifestyles and emergence of pathogens.</title>
        <authorList>
            <person name="Haridas S."/>
            <person name="Albert R."/>
            <person name="Binder M."/>
            <person name="Bloem J."/>
            <person name="Labutti K."/>
            <person name="Salamov A."/>
            <person name="Andreopoulos B."/>
            <person name="Baker S."/>
            <person name="Barry K."/>
            <person name="Bills G."/>
            <person name="Bluhm B."/>
            <person name="Cannon C."/>
            <person name="Castanera R."/>
            <person name="Culley D."/>
            <person name="Daum C."/>
            <person name="Ezra D."/>
            <person name="Gonzalez J."/>
            <person name="Henrissat B."/>
            <person name="Kuo A."/>
            <person name="Liang C."/>
            <person name="Lipzen A."/>
            <person name="Lutzoni F."/>
            <person name="Magnuson J."/>
            <person name="Mondo S."/>
            <person name="Nolan M."/>
            <person name="Ohm R."/>
            <person name="Pangilinan J."/>
            <person name="Park H.-J."/>
            <person name="Ramirez L."/>
            <person name="Alfaro M."/>
            <person name="Sun H."/>
            <person name="Tritt A."/>
            <person name="Yoshinaga Y."/>
            <person name="Zwiers L.-H."/>
            <person name="Turgeon B."/>
            <person name="Goodwin S."/>
            <person name="Spatafora J."/>
            <person name="Crous P."/>
            <person name="Grigoriev I."/>
        </authorList>
    </citation>
    <scope>NUCLEOTIDE SEQUENCE</scope>
    <source>
        <strain evidence="2">CBS 121410</strain>
    </source>
</reference>
<name>A0A9P4I3W1_9PEZI</name>